<proteinExistence type="predicted"/>
<comment type="caution">
    <text evidence="1">The sequence shown here is derived from an EMBL/GenBank/DDBJ whole genome shotgun (WGS) entry which is preliminary data.</text>
</comment>
<evidence type="ECO:0000313" key="2">
    <source>
        <dbReference type="Proteomes" id="UP001241056"/>
    </source>
</evidence>
<accession>A0ABT7SLU3</accession>
<reference evidence="1 2" key="1">
    <citation type="submission" date="2023-06" db="EMBL/GenBank/DDBJ databases">
        <title>Thiopseudomonas sp. CY1220 draft genome sequence.</title>
        <authorList>
            <person name="Zhao G."/>
            <person name="An M."/>
        </authorList>
    </citation>
    <scope>NUCLEOTIDE SEQUENCE [LARGE SCALE GENOMIC DNA]</scope>
    <source>
        <strain evidence="1 2">CY1220</strain>
    </source>
</reference>
<gene>
    <name evidence="1" type="ORF">QEZ41_02510</name>
</gene>
<evidence type="ECO:0000313" key="1">
    <source>
        <dbReference type="EMBL" id="MDM7857153.1"/>
    </source>
</evidence>
<dbReference type="InterPro" id="IPR021333">
    <property type="entry name" value="DUF2946"/>
</dbReference>
<dbReference type="RefSeq" id="WP_289409808.1">
    <property type="nucleotide sequence ID" value="NZ_JAUCDY010000002.1"/>
</dbReference>
<organism evidence="1 2">
    <name type="scientific">Thiopseudomonas acetoxidans</name>
    <dbReference type="NCBI Taxonomy" id="3041622"/>
    <lineage>
        <taxon>Bacteria</taxon>
        <taxon>Pseudomonadati</taxon>
        <taxon>Pseudomonadota</taxon>
        <taxon>Gammaproteobacteria</taxon>
        <taxon>Pseudomonadales</taxon>
        <taxon>Pseudomonadaceae</taxon>
        <taxon>Thiopseudomonas</taxon>
    </lineage>
</organism>
<keyword evidence="2" id="KW-1185">Reference proteome</keyword>
<name>A0ABT7SLU3_9GAMM</name>
<sequence length="144" mass="15896">MLTSARPRLAFWLSCFAVLMMHLGPLISGAQSLLSQENAHELQLVAPSHQSMTHHEQHADTEHDMDHHALMGHMNNPSLPQWVNDLMMCGYCDLLTFSPGLVLQLVFALPPRAAQPAVIELVSLDVYQSCLQAHAAPRAPPIFA</sequence>
<protein>
    <submittedName>
        <fullName evidence="1">DUF2946 domain-containing protein</fullName>
    </submittedName>
</protein>
<dbReference type="Proteomes" id="UP001241056">
    <property type="component" value="Unassembled WGS sequence"/>
</dbReference>
<dbReference type="Pfam" id="PF11162">
    <property type="entry name" value="DUF2946"/>
    <property type="match status" value="1"/>
</dbReference>
<dbReference type="EMBL" id="JAUCDY010000002">
    <property type="protein sequence ID" value="MDM7857153.1"/>
    <property type="molecule type" value="Genomic_DNA"/>
</dbReference>